<dbReference type="Proteomes" id="UP000238007">
    <property type="component" value="Unassembled WGS sequence"/>
</dbReference>
<feature type="compositionally biased region" description="Polar residues" evidence="1">
    <location>
        <begin position="114"/>
        <end position="128"/>
    </location>
</feature>
<evidence type="ECO:0000256" key="1">
    <source>
        <dbReference type="SAM" id="MobiDB-lite"/>
    </source>
</evidence>
<gene>
    <name evidence="4" type="ORF">CLV80_104352</name>
</gene>
<dbReference type="InterPro" id="IPR009003">
    <property type="entry name" value="Peptidase_S1_PA"/>
</dbReference>
<keyword evidence="2" id="KW-0732">Signal</keyword>
<dbReference type="InterPro" id="IPR002477">
    <property type="entry name" value="Peptidoglycan-bd-like"/>
</dbReference>
<dbReference type="InterPro" id="IPR036365">
    <property type="entry name" value="PGBD-like_sf"/>
</dbReference>
<dbReference type="RefSeq" id="WP_106356852.1">
    <property type="nucleotide sequence ID" value="NZ_PVTP01000004.1"/>
</dbReference>
<dbReference type="Pfam" id="PF13365">
    <property type="entry name" value="Trypsin_2"/>
    <property type="match status" value="1"/>
</dbReference>
<dbReference type="AlphaFoldDB" id="A0A2T0W0R5"/>
<dbReference type="InterPro" id="IPR036366">
    <property type="entry name" value="PGBDSf"/>
</dbReference>
<accession>A0A2T0W0R5</accession>
<protein>
    <submittedName>
        <fullName evidence="4">Putative peptidoglycan binding protein</fullName>
    </submittedName>
</protein>
<dbReference type="OrthoDB" id="6810892at2"/>
<dbReference type="SUPFAM" id="SSF50494">
    <property type="entry name" value="Trypsin-like serine proteases"/>
    <property type="match status" value="1"/>
</dbReference>
<feature type="chain" id="PRO_5015742429" evidence="2">
    <location>
        <begin position="21"/>
        <end position="576"/>
    </location>
</feature>
<evidence type="ECO:0000256" key="2">
    <source>
        <dbReference type="SAM" id="SignalP"/>
    </source>
</evidence>
<dbReference type="Gene3D" id="2.40.10.120">
    <property type="match status" value="1"/>
</dbReference>
<feature type="region of interest" description="Disordered" evidence="1">
    <location>
        <begin position="114"/>
        <end position="152"/>
    </location>
</feature>
<dbReference type="Gene3D" id="1.10.101.10">
    <property type="entry name" value="PGBD-like superfamily/PGBD"/>
    <property type="match status" value="1"/>
</dbReference>
<evidence type="ECO:0000259" key="3">
    <source>
        <dbReference type="Pfam" id="PF01471"/>
    </source>
</evidence>
<organism evidence="4 5">
    <name type="scientific">Yoonia maritima</name>
    <dbReference type="NCBI Taxonomy" id="1435347"/>
    <lineage>
        <taxon>Bacteria</taxon>
        <taxon>Pseudomonadati</taxon>
        <taxon>Pseudomonadota</taxon>
        <taxon>Alphaproteobacteria</taxon>
        <taxon>Rhodobacterales</taxon>
        <taxon>Paracoccaceae</taxon>
        <taxon>Yoonia</taxon>
    </lineage>
</organism>
<evidence type="ECO:0000313" key="5">
    <source>
        <dbReference type="Proteomes" id="UP000238007"/>
    </source>
</evidence>
<name>A0A2T0W0R5_9RHOB</name>
<proteinExistence type="predicted"/>
<feature type="domain" description="Peptidoglycan binding-like" evidence="3">
    <location>
        <begin position="151"/>
        <end position="206"/>
    </location>
</feature>
<comment type="caution">
    <text evidence="4">The sequence shown here is derived from an EMBL/GenBank/DDBJ whole genome shotgun (WGS) entry which is preliminary data.</text>
</comment>
<feature type="signal peptide" evidence="2">
    <location>
        <begin position="1"/>
        <end position="20"/>
    </location>
</feature>
<reference evidence="4 5" key="1">
    <citation type="submission" date="2018-03" db="EMBL/GenBank/DDBJ databases">
        <title>Genomic Encyclopedia of Archaeal and Bacterial Type Strains, Phase II (KMG-II): from individual species to whole genera.</title>
        <authorList>
            <person name="Goeker M."/>
        </authorList>
    </citation>
    <scope>NUCLEOTIDE SEQUENCE [LARGE SCALE GENOMIC DNA]</scope>
    <source>
        <strain evidence="4 5">DSM 101533</strain>
    </source>
</reference>
<dbReference type="Pfam" id="PF01471">
    <property type="entry name" value="PG_binding_1"/>
    <property type="match status" value="1"/>
</dbReference>
<keyword evidence="5" id="KW-1185">Reference proteome</keyword>
<dbReference type="SUPFAM" id="SSF47090">
    <property type="entry name" value="PGBD-like"/>
    <property type="match status" value="1"/>
</dbReference>
<evidence type="ECO:0000313" key="4">
    <source>
        <dbReference type="EMBL" id="PRY78383.1"/>
    </source>
</evidence>
<dbReference type="EMBL" id="PVTP01000004">
    <property type="protein sequence ID" value="PRY78383.1"/>
    <property type="molecule type" value="Genomic_DNA"/>
</dbReference>
<sequence length="576" mass="62361">MIKVLAAFLFLGVSAVSATAQDTFWVQIEARKTLTGAQDRAREYAGTIDSVHGYYLGDGFYGIFIGPYSEASAETALGTLLGLGVIPSDSFVKNGRFFQQQFWPIGGRAASSVQLPQATSETPVSANISDAAPLSDETPAQARASESELDRPARENLQTALKWAGFYSAAIDGSFGRGTRSAMQAWQVANNQDPSGILTTRQREMLFDQYNSVLEGTRMRLVRDDASGIQMQIPTGLVAFTEYKPPFVRFDPSADVPEAQVLFISQQGDAGRLKGLYEIMQILDIVPTTGSRNLTNSSFEIEGISDDLHSYTSVSLEGTDIKGFTLVWPAGDEARRERVLDIMKSSFSRLDGVLDPAIAPPNEDQAIDMVAGLAVRQPRMSRSGFFVSNNGIVATTPEAIESCERITLDREYEAEPIMTNTNLGIALLRPVESISPLNVAAFETRTPRLQDQIVVGGYPYNGVLSAPTLTYGQVVDIRNLSGDDRIGRLSILPQPSDAGGPVFDKFGAVIGMLLPRIDDKAQVLPPEVNFSLDAGQITATLESNGITATRSEDAQEMSPVAMTRRAADITVLVSCW</sequence>